<gene>
    <name evidence="1" type="ORF">UFOVP809_22</name>
</gene>
<protein>
    <submittedName>
        <fullName evidence="1">Uncharacterized protein</fullName>
    </submittedName>
</protein>
<reference evidence="1" key="1">
    <citation type="submission" date="2020-04" db="EMBL/GenBank/DDBJ databases">
        <authorList>
            <person name="Chiriac C."/>
            <person name="Salcher M."/>
            <person name="Ghai R."/>
            <person name="Kavagutti S V."/>
        </authorList>
    </citation>
    <scope>NUCLEOTIDE SEQUENCE</scope>
</reference>
<dbReference type="EMBL" id="LR796745">
    <property type="protein sequence ID" value="CAB4163415.1"/>
    <property type="molecule type" value="Genomic_DNA"/>
</dbReference>
<organism evidence="1">
    <name type="scientific">uncultured Caudovirales phage</name>
    <dbReference type="NCBI Taxonomy" id="2100421"/>
    <lineage>
        <taxon>Viruses</taxon>
        <taxon>Duplodnaviria</taxon>
        <taxon>Heunggongvirae</taxon>
        <taxon>Uroviricota</taxon>
        <taxon>Caudoviricetes</taxon>
        <taxon>Peduoviridae</taxon>
        <taxon>Maltschvirus</taxon>
        <taxon>Maltschvirus maltsch</taxon>
    </lineage>
</organism>
<evidence type="ECO:0000313" key="1">
    <source>
        <dbReference type="EMBL" id="CAB4163415.1"/>
    </source>
</evidence>
<accession>A0A6J5P2J8</accession>
<name>A0A6J5P2J8_9CAUD</name>
<proteinExistence type="predicted"/>
<sequence length="259" mass="29906">MNKSPWIKLWVSDIVASCSDMSAETFGIHMRMILYSWDRGYCPSDTKKLKSITNFKHFRSLSEAVTRWKAVRIPSVSEVVLIHPRVEEERQKMLESSQKMTERSQKANEIRWKKPILVGPHGGILNRSLEDPILDAIAITNTVSITPNTIQRELISLLAESEKSLKKQVTKSDHISWSVETSWVGINDIDRAGWNVAFPAVNIEQELQKMTEWLISNPTQARKRLWRRFLTNWLSRSQERGGTRQNVSTAFPRNLESNF</sequence>